<evidence type="ECO:0000256" key="7">
    <source>
        <dbReference type="SAM" id="MobiDB-lite"/>
    </source>
</evidence>
<evidence type="ECO:0000256" key="5">
    <source>
        <dbReference type="HAMAP-Rule" id="MF_02033"/>
    </source>
</evidence>
<sequence length="455" mass="50081">MSRPLLAIDIGSSKISVVIAEQKNDTIHVIGSGVAKSQGVRKGTITNIELTSRSIRQALGDAKRVAGTVASKAIISISGAYTRSINSSGIVNIPQQEIGIKEINRVMQTALYNANIPNEYEVLHVLPYNFKVDEQEFIEDPFGMNASRLEVDTHIITTQKSNLSNLKKSVKSAGIDIENVVLSGYASAISVLNEDEKELGVCVIDMGGSTCEMVIHSGNSIRFNSFLAVGSNHITNDLSMALHTPLNVAEKIKLEYGSLKTPSNELIEIPVIGDENENHEISLEIVYNVIQARVQETLMILAKELEKSNLKEQIGAGIVLTGGMTKLEGIRELAMAIFDNMPVRIARPRHVEGDFEPLDDPAFATVMGLLEYGAGAYTQYEIDSNRKMLHKKEPVTSDEGDMHDISLTSKDKEPLDQNLKNGDIKQTLAQVAQEENRESIGQKIKKLWHWMTQIF</sequence>
<evidence type="ECO:0000256" key="2">
    <source>
        <dbReference type="ARBA" id="ARBA00022618"/>
    </source>
</evidence>
<dbReference type="NCBIfam" id="TIGR01174">
    <property type="entry name" value="ftsA"/>
    <property type="match status" value="1"/>
</dbReference>
<keyword evidence="4 5" id="KW-0131">Cell cycle</keyword>
<dbReference type="PIRSF" id="PIRSF003101">
    <property type="entry name" value="FtsA"/>
    <property type="match status" value="1"/>
</dbReference>
<comment type="subcellular location">
    <subcellularLocation>
        <location evidence="5">Cell membrane</location>
        <topology evidence="5">Peripheral membrane protein</topology>
        <orientation evidence="5">Cytoplasmic side</orientation>
    </subcellularLocation>
    <text evidence="5">Localizes to the Z ring in an FtsZ-dependent manner. Targeted to the membrane through a conserved C-terminal amphipathic helix.</text>
</comment>
<dbReference type="InterPro" id="IPR003494">
    <property type="entry name" value="SHS2_FtsA"/>
</dbReference>
<keyword evidence="1 5" id="KW-1003">Cell membrane</keyword>
<feature type="region of interest" description="Disordered" evidence="7">
    <location>
        <begin position="393"/>
        <end position="418"/>
    </location>
</feature>
<organism evidence="9 10">
    <name type="scientific">Hydrogenimonas cancrithermarum</name>
    <dbReference type="NCBI Taxonomy" id="2993563"/>
    <lineage>
        <taxon>Bacteria</taxon>
        <taxon>Pseudomonadati</taxon>
        <taxon>Campylobacterota</taxon>
        <taxon>Epsilonproteobacteria</taxon>
        <taxon>Campylobacterales</taxon>
        <taxon>Hydrogenimonadaceae</taxon>
        <taxon>Hydrogenimonas</taxon>
    </lineage>
</organism>
<evidence type="ECO:0000256" key="6">
    <source>
        <dbReference type="PIRNR" id="PIRNR003101"/>
    </source>
</evidence>
<name>A0ABM8FIK7_9BACT</name>
<proteinExistence type="inferred from homology"/>
<dbReference type="Gene3D" id="3.30.420.40">
    <property type="match status" value="2"/>
</dbReference>
<evidence type="ECO:0000259" key="8">
    <source>
        <dbReference type="SMART" id="SM00842"/>
    </source>
</evidence>
<evidence type="ECO:0000313" key="10">
    <source>
        <dbReference type="Proteomes" id="UP001321445"/>
    </source>
</evidence>
<keyword evidence="3 5" id="KW-0472">Membrane</keyword>
<evidence type="ECO:0000313" key="9">
    <source>
        <dbReference type="EMBL" id="BDY12116.1"/>
    </source>
</evidence>
<dbReference type="InterPro" id="IPR050696">
    <property type="entry name" value="FtsA/MreB"/>
</dbReference>
<accession>A0ABM8FIK7</accession>
<protein>
    <recommendedName>
        <fullName evidence="5 6">Cell division protein FtsA</fullName>
    </recommendedName>
</protein>
<feature type="domain" description="SHS2" evidence="8">
    <location>
        <begin position="5"/>
        <end position="191"/>
    </location>
</feature>
<dbReference type="Pfam" id="PF14450">
    <property type="entry name" value="FtsA"/>
    <property type="match status" value="2"/>
</dbReference>
<comment type="subunit">
    <text evidence="5">Self-interacts. Interacts with FtsZ.</text>
</comment>
<dbReference type="Gene3D" id="3.30.1490.110">
    <property type="match status" value="1"/>
</dbReference>
<evidence type="ECO:0000256" key="1">
    <source>
        <dbReference type="ARBA" id="ARBA00022475"/>
    </source>
</evidence>
<keyword evidence="10" id="KW-1185">Reference proteome</keyword>
<keyword evidence="2 5" id="KW-0132">Cell division</keyword>
<dbReference type="EMBL" id="AP027370">
    <property type="protein sequence ID" value="BDY12116.1"/>
    <property type="molecule type" value="Genomic_DNA"/>
</dbReference>
<dbReference type="PANTHER" id="PTHR32432:SF4">
    <property type="entry name" value="CELL DIVISION PROTEIN FTSA"/>
    <property type="match status" value="1"/>
</dbReference>
<dbReference type="CDD" id="cd24048">
    <property type="entry name" value="ASKHA_NBD_FtsA"/>
    <property type="match status" value="1"/>
</dbReference>
<reference evidence="9 10" key="1">
    <citation type="submission" date="2023-03" db="EMBL/GenBank/DDBJ databases">
        <title>Description of Hydrogenimonas sp. ISO32.</title>
        <authorList>
            <person name="Mino S."/>
            <person name="Fukazawa S."/>
            <person name="Sawabe T."/>
        </authorList>
    </citation>
    <scope>NUCLEOTIDE SEQUENCE [LARGE SCALE GENOMIC DNA]</scope>
    <source>
        <strain evidence="9 10">ISO32</strain>
    </source>
</reference>
<feature type="compositionally biased region" description="Basic and acidic residues" evidence="7">
    <location>
        <begin position="393"/>
        <end position="415"/>
    </location>
</feature>
<dbReference type="Proteomes" id="UP001321445">
    <property type="component" value="Chromosome"/>
</dbReference>
<evidence type="ECO:0000256" key="4">
    <source>
        <dbReference type="ARBA" id="ARBA00023306"/>
    </source>
</evidence>
<comment type="similarity">
    <text evidence="5 6">Belongs to the FtsA/MreB family.</text>
</comment>
<dbReference type="InterPro" id="IPR043129">
    <property type="entry name" value="ATPase_NBD"/>
</dbReference>
<evidence type="ECO:0000256" key="3">
    <source>
        <dbReference type="ARBA" id="ARBA00023136"/>
    </source>
</evidence>
<comment type="function">
    <text evidence="5 6">Cell division protein that is involved in the assembly of the Z ring. May serve as a membrane anchor for the Z ring.</text>
</comment>
<dbReference type="SUPFAM" id="SSF53067">
    <property type="entry name" value="Actin-like ATPase domain"/>
    <property type="match status" value="2"/>
</dbReference>
<dbReference type="InterPro" id="IPR020823">
    <property type="entry name" value="Cell_div_FtsA"/>
</dbReference>
<dbReference type="HAMAP" id="MF_02033">
    <property type="entry name" value="FtsA"/>
    <property type="match status" value="1"/>
</dbReference>
<dbReference type="RefSeq" id="WP_286337320.1">
    <property type="nucleotide sequence ID" value="NZ_AP027370.1"/>
</dbReference>
<gene>
    <name evidence="5 9" type="primary">ftsA</name>
    <name evidence="9" type="ORF">HCR_04280</name>
</gene>
<dbReference type="SMART" id="SM00842">
    <property type="entry name" value="FtsA"/>
    <property type="match status" value="1"/>
</dbReference>
<dbReference type="GO" id="GO:0051301">
    <property type="term" value="P:cell division"/>
    <property type="evidence" value="ECO:0007669"/>
    <property type="project" value="UniProtKB-KW"/>
</dbReference>
<dbReference type="PANTHER" id="PTHR32432">
    <property type="entry name" value="CELL DIVISION PROTEIN FTSA-RELATED"/>
    <property type="match status" value="1"/>
</dbReference>
<dbReference type="Pfam" id="PF02491">
    <property type="entry name" value="SHS2_FTSA"/>
    <property type="match status" value="1"/>
</dbReference>